<evidence type="ECO:0000256" key="1">
    <source>
        <dbReference type="SAM" id="MobiDB-lite"/>
    </source>
</evidence>
<keyword evidence="3" id="KW-1185">Reference proteome</keyword>
<comment type="caution">
    <text evidence="2">The sequence shown here is derived from an EMBL/GenBank/DDBJ whole genome shotgun (WGS) entry which is preliminary data.</text>
</comment>
<evidence type="ECO:0000313" key="3">
    <source>
        <dbReference type="Proteomes" id="UP001431131"/>
    </source>
</evidence>
<proteinExistence type="predicted"/>
<feature type="compositionally biased region" description="Polar residues" evidence="1">
    <location>
        <begin position="19"/>
        <end position="29"/>
    </location>
</feature>
<gene>
    <name evidence="2" type="ORF">MJG50_17340</name>
</gene>
<dbReference type="AlphaFoldDB" id="A0AAW5EBS1"/>
<dbReference type="Proteomes" id="UP001431131">
    <property type="component" value="Unassembled WGS sequence"/>
</dbReference>
<sequence length="58" mass="6060">MVVQKPGSPPKKDEGGKSSGANNRITTTRLKAGVGGHMQETSRKGGNTSNCTFISKIN</sequence>
<name>A0AAW5EBS1_9BACI</name>
<feature type="region of interest" description="Disordered" evidence="1">
    <location>
        <begin position="1"/>
        <end position="58"/>
    </location>
</feature>
<organism evidence="2 3">
    <name type="scientific">Fredinandcohnia quinoae</name>
    <dbReference type="NCBI Taxonomy" id="2918902"/>
    <lineage>
        <taxon>Bacteria</taxon>
        <taxon>Bacillati</taxon>
        <taxon>Bacillota</taxon>
        <taxon>Bacilli</taxon>
        <taxon>Bacillales</taxon>
        <taxon>Bacillaceae</taxon>
        <taxon>Fredinandcohnia</taxon>
    </lineage>
</organism>
<dbReference type="EMBL" id="JAKTTI010000033">
    <property type="protein sequence ID" value="MCH1627100.1"/>
    <property type="molecule type" value="Genomic_DNA"/>
</dbReference>
<feature type="compositionally biased region" description="Polar residues" evidence="1">
    <location>
        <begin position="44"/>
        <end position="58"/>
    </location>
</feature>
<protein>
    <submittedName>
        <fullName evidence="2">Uncharacterized protein</fullName>
    </submittedName>
</protein>
<accession>A0AAW5EBS1</accession>
<evidence type="ECO:0000313" key="2">
    <source>
        <dbReference type="EMBL" id="MCH1627100.1"/>
    </source>
</evidence>
<reference evidence="2" key="1">
    <citation type="submission" date="2022-02" db="EMBL/GenBank/DDBJ databases">
        <title>Fredinandcohnia quinoae sp. nov. isolated from Chenopodium quinoa seeds.</title>
        <authorList>
            <person name="Saati-Santamaria Z."/>
            <person name="Flores-Felix J.D."/>
            <person name="Igual J.M."/>
            <person name="Velazquez E."/>
            <person name="Garcia-Fraile P."/>
            <person name="Martinez-Molina E."/>
        </authorList>
    </citation>
    <scope>NUCLEOTIDE SEQUENCE</scope>
    <source>
        <strain evidence="2">SECRCQ15</strain>
    </source>
</reference>